<feature type="domain" description="Periplasmic binding protein" evidence="2">
    <location>
        <begin position="91"/>
        <end position="343"/>
    </location>
</feature>
<comment type="caution">
    <text evidence="3">The sequence shown here is derived from an EMBL/GenBank/DDBJ whole genome shotgun (WGS) entry which is preliminary data.</text>
</comment>
<dbReference type="Pfam" id="PF13407">
    <property type="entry name" value="Peripla_BP_4"/>
    <property type="match status" value="1"/>
</dbReference>
<evidence type="ECO:0000259" key="2">
    <source>
        <dbReference type="Pfam" id="PF13407"/>
    </source>
</evidence>
<evidence type="ECO:0000313" key="3">
    <source>
        <dbReference type="EMBL" id="GGH33629.1"/>
    </source>
</evidence>
<keyword evidence="1" id="KW-0732">Signal</keyword>
<dbReference type="PROSITE" id="PS51257">
    <property type="entry name" value="PROKAR_LIPOPROTEIN"/>
    <property type="match status" value="1"/>
</dbReference>
<dbReference type="RefSeq" id="WP_188754260.1">
    <property type="nucleotide sequence ID" value="NZ_BMJY01000001.1"/>
</dbReference>
<dbReference type="SUPFAM" id="SSF53822">
    <property type="entry name" value="Periplasmic binding protein-like I"/>
    <property type="match status" value="1"/>
</dbReference>
<evidence type="ECO:0000256" key="1">
    <source>
        <dbReference type="SAM" id="SignalP"/>
    </source>
</evidence>
<dbReference type="Proteomes" id="UP000657592">
    <property type="component" value="Unassembled WGS sequence"/>
</dbReference>
<dbReference type="InterPro" id="IPR025997">
    <property type="entry name" value="SBP_2_dom"/>
</dbReference>
<name>A0A917ICT2_9MICO</name>
<dbReference type="Gene3D" id="3.40.50.2300">
    <property type="match status" value="2"/>
</dbReference>
<sequence length="383" mass="39650">MINPRFTATVAALALTALTLAGCSSDEPPAAANDDSTPAVEISDEAQAALDRAYEGVGSTLEDLEPATPPEGVNFYVMSCGEQVPTCSTPAAAMVDAARSAGWNAQIVDGRLNPEGFATAIRQAIAGGADVLVPVGIGCGAAASAFAEAKAAGVTIVGGGGVDDCDPKVWDSERLWLENPVAPTIFHTIGHVKAEYAFGKSDGDVKAIVLNQSTNVWGGWITEAFEGRLEELGGGEVVEVIDVSDPEIADGSYLQKVTSALLANPEVNTLTVPTDGMLTTGLAAAITQAGYADQLTVIGVWGSEGAIDMIREGQPGITATVGVAQVWEAWGSIDTAIRILNGQDPAYIGQSIQVVDQDRNLPESGPYDGSIDWKSKFLEAWGK</sequence>
<gene>
    <name evidence="3" type="ORF">GCM10010921_00720</name>
</gene>
<dbReference type="InterPro" id="IPR028082">
    <property type="entry name" value="Peripla_BP_I"/>
</dbReference>
<keyword evidence="4" id="KW-1185">Reference proteome</keyword>
<feature type="chain" id="PRO_5038535252" description="Periplasmic binding protein domain-containing protein" evidence="1">
    <location>
        <begin position="22"/>
        <end position="383"/>
    </location>
</feature>
<dbReference type="EMBL" id="BMJY01000001">
    <property type="protein sequence ID" value="GGH33629.1"/>
    <property type="molecule type" value="Genomic_DNA"/>
</dbReference>
<reference evidence="3" key="2">
    <citation type="submission" date="2020-09" db="EMBL/GenBank/DDBJ databases">
        <authorList>
            <person name="Sun Q."/>
            <person name="Zhou Y."/>
        </authorList>
    </citation>
    <scope>NUCLEOTIDE SEQUENCE</scope>
    <source>
        <strain evidence="3">CGMCC 1.15794</strain>
    </source>
</reference>
<reference evidence="3" key="1">
    <citation type="journal article" date="2014" name="Int. J. Syst. Evol. Microbiol.">
        <title>Complete genome sequence of Corynebacterium casei LMG S-19264T (=DSM 44701T), isolated from a smear-ripened cheese.</title>
        <authorList>
            <consortium name="US DOE Joint Genome Institute (JGI-PGF)"/>
            <person name="Walter F."/>
            <person name="Albersmeier A."/>
            <person name="Kalinowski J."/>
            <person name="Ruckert C."/>
        </authorList>
    </citation>
    <scope>NUCLEOTIDE SEQUENCE</scope>
    <source>
        <strain evidence="3">CGMCC 1.15794</strain>
    </source>
</reference>
<organism evidence="3 4">
    <name type="scientific">Microbacterium album</name>
    <dbReference type="NCBI Taxonomy" id="2053191"/>
    <lineage>
        <taxon>Bacteria</taxon>
        <taxon>Bacillati</taxon>
        <taxon>Actinomycetota</taxon>
        <taxon>Actinomycetes</taxon>
        <taxon>Micrococcales</taxon>
        <taxon>Microbacteriaceae</taxon>
        <taxon>Microbacterium</taxon>
    </lineage>
</organism>
<evidence type="ECO:0000313" key="4">
    <source>
        <dbReference type="Proteomes" id="UP000657592"/>
    </source>
</evidence>
<accession>A0A917ICT2</accession>
<feature type="signal peptide" evidence="1">
    <location>
        <begin position="1"/>
        <end position="21"/>
    </location>
</feature>
<proteinExistence type="predicted"/>
<dbReference type="AlphaFoldDB" id="A0A917ICT2"/>
<protein>
    <recommendedName>
        <fullName evidence="2">Periplasmic binding protein domain-containing protein</fullName>
    </recommendedName>
</protein>